<proteinExistence type="predicted"/>
<protein>
    <submittedName>
        <fullName evidence="2">Hydrolase</fullName>
    </submittedName>
</protein>
<dbReference type="GO" id="GO:0016787">
    <property type="term" value="F:hydrolase activity"/>
    <property type="evidence" value="ECO:0007669"/>
    <property type="project" value="UniProtKB-KW"/>
</dbReference>
<dbReference type="Proteomes" id="UP000191980">
    <property type="component" value="Unassembled WGS sequence"/>
</dbReference>
<name>A0A1V8M540_9GAMM</name>
<feature type="domain" description="AttH" evidence="1">
    <location>
        <begin position="71"/>
        <end position="245"/>
    </location>
</feature>
<keyword evidence="2" id="KW-0378">Hydrolase</keyword>
<dbReference type="Gene3D" id="2.40.370.10">
    <property type="entry name" value="AttH-like domain"/>
    <property type="match status" value="2"/>
</dbReference>
<dbReference type="InterPro" id="IPR023374">
    <property type="entry name" value="AttH-like_dom_sf"/>
</dbReference>
<evidence type="ECO:0000313" key="3">
    <source>
        <dbReference type="Proteomes" id="UP000191980"/>
    </source>
</evidence>
<dbReference type="AlphaFoldDB" id="A0A1V8M540"/>
<dbReference type="OrthoDB" id="9770826at2"/>
<dbReference type="EMBL" id="LPUF01000001">
    <property type="protein sequence ID" value="OQK16677.1"/>
    <property type="molecule type" value="Genomic_DNA"/>
</dbReference>
<evidence type="ECO:0000259" key="1">
    <source>
        <dbReference type="Pfam" id="PF07143"/>
    </source>
</evidence>
<dbReference type="PANTHER" id="PTHR38591:SF1">
    <property type="entry name" value="BLL1000 PROTEIN"/>
    <property type="match status" value="1"/>
</dbReference>
<dbReference type="Pfam" id="PF17186">
    <property type="entry name" value="Lipocalin_9"/>
    <property type="match status" value="1"/>
</dbReference>
<dbReference type="SUPFAM" id="SSF159245">
    <property type="entry name" value="AttH-like"/>
    <property type="match status" value="1"/>
</dbReference>
<gene>
    <name evidence="2" type="ORF">AU255_01865</name>
</gene>
<organism evidence="2 3">
    <name type="scientific">Methyloprofundus sedimenti</name>
    <dbReference type="NCBI Taxonomy" id="1420851"/>
    <lineage>
        <taxon>Bacteria</taxon>
        <taxon>Pseudomonadati</taxon>
        <taxon>Pseudomonadota</taxon>
        <taxon>Gammaproteobacteria</taxon>
        <taxon>Methylococcales</taxon>
        <taxon>Methylococcaceae</taxon>
        <taxon>Methyloprofundus</taxon>
    </lineage>
</organism>
<dbReference type="PANTHER" id="PTHR38591">
    <property type="entry name" value="HYDROLASE"/>
    <property type="match status" value="1"/>
</dbReference>
<sequence>MKKLIYVLLIVVISVSGWLFLAQQEVTPSASKPASSNNSLLSADNETYARVLKPRTFVFPQDHGAHADYHVEWWYFTGNIQSATERKFGYELTFFRFALTPEQKLTTSKWRNNQVYMAHFALTDVQDNRFYADERFSRAGNNLAGAEAEKYHVWLYDWHAEAGEELGSGIHLEARMDDVAISLDLKSEKKIALQGVDGFSQKNAEPGNASYYYSYTRMATTGSIQVNQQSFDVTGSSWMDREWSSASLSAQQAGWDWFALQLSDSSELMFYRFRRKDGMQDINDAGAVFNADGSKISLNFSDIAIQVLDYWKSPHTHITYPAKWHLSVPKLGLELDITPLINDQELNVRYRYWEGAVRVTGKKYEQGINGQGYVELTGYQ</sequence>
<comment type="caution">
    <text evidence="2">The sequence shown here is derived from an EMBL/GenBank/DDBJ whole genome shotgun (WGS) entry which is preliminary data.</text>
</comment>
<accession>A0A1V8M540</accession>
<evidence type="ECO:0000313" key="2">
    <source>
        <dbReference type="EMBL" id="OQK16677.1"/>
    </source>
</evidence>
<dbReference type="RefSeq" id="WP_080521302.1">
    <property type="nucleotide sequence ID" value="NZ_LPUF01000001.1"/>
</dbReference>
<dbReference type="Pfam" id="PF07143">
    <property type="entry name" value="CrtC"/>
    <property type="match status" value="1"/>
</dbReference>
<reference evidence="2 3" key="1">
    <citation type="submission" date="2015-12" db="EMBL/GenBank/DDBJ databases">
        <authorList>
            <person name="Shamseldin A."/>
            <person name="Moawad H."/>
            <person name="Abd El-Rahim W.M."/>
            <person name="Sadowsky M.J."/>
        </authorList>
    </citation>
    <scope>NUCLEOTIDE SEQUENCE [LARGE SCALE GENOMIC DNA]</scope>
    <source>
        <strain evidence="2 3">WF1</strain>
    </source>
</reference>
<keyword evidence="3" id="KW-1185">Reference proteome</keyword>
<dbReference type="InterPro" id="IPR010791">
    <property type="entry name" value="AttH_dom"/>
</dbReference>
<dbReference type="STRING" id="1420851.AU255_01865"/>